<dbReference type="Gene3D" id="1.10.10.10">
    <property type="entry name" value="Winged helix-like DNA-binding domain superfamily/Winged helix DNA-binding domain"/>
    <property type="match status" value="1"/>
</dbReference>
<dbReference type="PROSITE" id="PS50005">
    <property type="entry name" value="TPR"/>
    <property type="match status" value="1"/>
</dbReference>
<dbReference type="PANTHER" id="PTHR47691">
    <property type="entry name" value="REGULATOR-RELATED"/>
    <property type="match status" value="1"/>
</dbReference>
<dbReference type="SMART" id="SM00028">
    <property type="entry name" value="TPR"/>
    <property type="match status" value="4"/>
</dbReference>
<name>A0ABT4TYX6_9ACTN</name>
<organism evidence="3 4">
    <name type="scientific">Nocardiopsis endophytica</name>
    <dbReference type="NCBI Taxonomy" id="3018445"/>
    <lineage>
        <taxon>Bacteria</taxon>
        <taxon>Bacillati</taxon>
        <taxon>Actinomycetota</taxon>
        <taxon>Actinomycetes</taxon>
        <taxon>Streptosporangiales</taxon>
        <taxon>Nocardiopsidaceae</taxon>
        <taxon>Nocardiopsis</taxon>
    </lineage>
</organism>
<feature type="region of interest" description="Disordered" evidence="2">
    <location>
        <begin position="1"/>
        <end position="29"/>
    </location>
</feature>
<dbReference type="InterPro" id="IPR027417">
    <property type="entry name" value="P-loop_NTPase"/>
</dbReference>
<comment type="caution">
    <text evidence="3">The sequence shown here is derived from an EMBL/GenBank/DDBJ whole genome shotgun (WGS) entry which is preliminary data.</text>
</comment>
<dbReference type="InterPro" id="IPR011990">
    <property type="entry name" value="TPR-like_helical_dom_sf"/>
</dbReference>
<dbReference type="Pfam" id="PF13424">
    <property type="entry name" value="TPR_12"/>
    <property type="match status" value="2"/>
</dbReference>
<accession>A0ABT4TYX6</accession>
<reference evidence="3 4" key="1">
    <citation type="submission" date="2023-01" db="EMBL/GenBank/DDBJ databases">
        <title>Draft genome sequence of Nocardiopsis sp. RSe5-2 isolated from halophytes.</title>
        <authorList>
            <person name="Duangmal K."/>
            <person name="Chantavorakit T."/>
        </authorList>
    </citation>
    <scope>NUCLEOTIDE SEQUENCE [LARGE SCALE GENOMIC DNA]</scope>
    <source>
        <strain evidence="3 4">RSe5-2</strain>
    </source>
</reference>
<evidence type="ECO:0000313" key="3">
    <source>
        <dbReference type="EMBL" id="MDA2809895.1"/>
    </source>
</evidence>
<keyword evidence="1" id="KW-0802">TPR repeat</keyword>
<dbReference type="RefSeq" id="WP_270683800.1">
    <property type="nucleotide sequence ID" value="NZ_JAQFWQ010000008.1"/>
</dbReference>
<dbReference type="SUPFAM" id="SSF48452">
    <property type="entry name" value="TPR-like"/>
    <property type="match status" value="1"/>
</dbReference>
<sequence>MSGRDGRQDRGTAPDEDDTQAQRYGGDHVDFSSATFHAPVIGTQVVQMPPPLPTALHALPAPPPVLSGRGQELDELLGSLDPRRTATHQDGGGVVVSAVAGMGGVGKTALAAAAGALAQREGWFCAELFVDLQGYTPAAQPLPPEAALDKLLRDMGTDPVDIPAGVQERAGLYRSALAALSQADERGRPVLVVADNARDAAEVRPLLPGPGGHRLLATGRGGLHALSGAVHLDLDVLPPGAAADLLARALGCAPCTEGIAELARSCGFLPLALEIAAARIAASAGLTPGRLALRLAGAAARLERLSDRERSLRAVFDASFDQLDERQARMFLLLGSAPGPDTSTEAAAVLADLEHEEAEEVLEGLEAARLVASSRGGGRWAMHDLLADYTRARPRTLVGWPRAWARAQKRLLGHYTALARDASDRVEALPSRPASTGSRFADPAEAWAWLDAERATLVAAALAAPALKHPRAAVALPLRLAHYLDRRRRFEDLEAVSRSAQTAARTVGDQSGEACAFNNLSLALQGKRRFDEAIKALTRAREIAQRVGDAHGEARAFNNLGTALYELGRSGEAIDALTRARELYQRVEDAHGEAQAINNLGLASREAGRSEEAIKAHNRDLEYRRRSGDIHGEATVWNNLGPALQQAGRFEKAAEAAKRADTLYMRVRDENRRRIARDWLSAAGLEEAAKQADAQYMRVRDENRR</sequence>
<proteinExistence type="predicted"/>
<gene>
    <name evidence="3" type="ORF">O4J56_04530</name>
</gene>
<evidence type="ECO:0000313" key="4">
    <source>
        <dbReference type="Proteomes" id="UP001527866"/>
    </source>
</evidence>
<dbReference type="EMBL" id="JAQFWQ010000008">
    <property type="protein sequence ID" value="MDA2809895.1"/>
    <property type="molecule type" value="Genomic_DNA"/>
</dbReference>
<dbReference type="SUPFAM" id="SSF52540">
    <property type="entry name" value="P-loop containing nucleoside triphosphate hydrolases"/>
    <property type="match status" value="1"/>
</dbReference>
<dbReference type="PRINTS" id="PR00364">
    <property type="entry name" value="DISEASERSIST"/>
</dbReference>
<dbReference type="InterPro" id="IPR036388">
    <property type="entry name" value="WH-like_DNA-bd_sf"/>
</dbReference>
<feature type="compositionally biased region" description="Basic and acidic residues" evidence="2">
    <location>
        <begin position="1"/>
        <end position="13"/>
    </location>
</feature>
<dbReference type="PANTHER" id="PTHR47691:SF3">
    <property type="entry name" value="HTH-TYPE TRANSCRIPTIONAL REGULATOR RV0890C-RELATED"/>
    <property type="match status" value="1"/>
</dbReference>
<evidence type="ECO:0000256" key="1">
    <source>
        <dbReference type="PROSITE-ProRule" id="PRU00339"/>
    </source>
</evidence>
<dbReference type="Gene3D" id="3.40.50.300">
    <property type="entry name" value="P-loop containing nucleotide triphosphate hydrolases"/>
    <property type="match status" value="1"/>
</dbReference>
<dbReference type="InterPro" id="IPR019734">
    <property type="entry name" value="TPR_rpt"/>
</dbReference>
<dbReference type="Proteomes" id="UP001527866">
    <property type="component" value="Unassembled WGS sequence"/>
</dbReference>
<feature type="repeat" description="TPR" evidence="1">
    <location>
        <begin position="554"/>
        <end position="587"/>
    </location>
</feature>
<protein>
    <submittedName>
        <fullName evidence="3">Tetratricopeptide repeat protein</fullName>
    </submittedName>
</protein>
<keyword evidence="4" id="KW-1185">Reference proteome</keyword>
<dbReference type="Gene3D" id="1.25.40.10">
    <property type="entry name" value="Tetratricopeptide repeat domain"/>
    <property type="match status" value="1"/>
</dbReference>
<evidence type="ECO:0000256" key="2">
    <source>
        <dbReference type="SAM" id="MobiDB-lite"/>
    </source>
</evidence>